<feature type="compositionally biased region" description="Basic residues" evidence="1">
    <location>
        <begin position="82"/>
        <end position="94"/>
    </location>
</feature>
<feature type="compositionally biased region" description="Low complexity" evidence="1">
    <location>
        <begin position="546"/>
        <end position="578"/>
    </location>
</feature>
<name>A0AAD6VS56_9AGAR</name>
<gene>
    <name evidence="2" type="ORF">GGX14DRAFT_586536</name>
</gene>
<dbReference type="AlphaFoldDB" id="A0AAD6VS56"/>
<feature type="region of interest" description="Disordered" evidence="1">
    <location>
        <begin position="221"/>
        <end position="249"/>
    </location>
</feature>
<feature type="compositionally biased region" description="Basic residues" evidence="1">
    <location>
        <begin position="436"/>
        <end position="450"/>
    </location>
</feature>
<feature type="region of interest" description="Disordered" evidence="1">
    <location>
        <begin position="422"/>
        <end position="496"/>
    </location>
</feature>
<evidence type="ECO:0000313" key="3">
    <source>
        <dbReference type="Proteomes" id="UP001219525"/>
    </source>
</evidence>
<feature type="compositionally biased region" description="Basic residues" evidence="1">
    <location>
        <begin position="471"/>
        <end position="480"/>
    </location>
</feature>
<evidence type="ECO:0000313" key="2">
    <source>
        <dbReference type="EMBL" id="KAJ7220310.1"/>
    </source>
</evidence>
<sequence>MYSHLGALAGPVEAPESVAISFDGSRHAVGAGHGAYCTRARGRARRLRVHSAGAGACASTAGISTRAQGRRGARGAGAYARTRARGRARRRRMHSAGAGAGACASTAHTHAGAGAYTSTARTYAGAGMARTAPGAGADAYAGAGTCAAPAHAQRGGRGGRVRAQHIRTAYTGTARTYAGAGTGTVRRVRGSGGGTGAVGVGAYASTARAWHGSRRIRVRRVRHRGQARAQRRGGRGCGRGHGVAAAHPRGRAWAQRGHSAGGAYGAGGSCGHTAGAGTTRARAHASLRLGRHLRGGECRVCVRRLARELSGAGAGAGGASTWLVIGAASCQAAQWLACACRMCHCSHDMWDVREMSGRGERSHFPPETHLLGPPDGAKLRFDRAPTLCTSSIGIRALDGLLAAARRARTRLTVRWTGATRPRWTGAHARGGQGAHARGRQAAHARRRQVPHARGQQMAHERGGQRALSHARGGHRTRMHARSSCPAVHAPDQPRKCPAVPVHSHACGGQGAYTHGGQGTHARGGLEAHARGGRRVMRRTAWPTPAADMAPAHAQPAPAPASPCARTPAADMAPEHAQPAPAPASPCRSFALAAPAPALGAAPVAAHAPSEMETTDQAPPAPALRSARAWRPPHAADSGARVRRAGGPRTPCPRTYPPSARPTCPAVCALARVADDASRGQGTQAHGGQRTVRLASGGQVAHARPAPHLPRHPHTRPTPPCARPRAAGDASPGQGTHPRGGQRGTRAVDRWPMRGGHGANARGTPNPPHTCPTARAHAGDTSRGGQGAHARGGQRGARAVDRWPMRGGGVAHTGDASRGRAAHAATHIIYS</sequence>
<comment type="caution">
    <text evidence="2">The sequence shown here is derived from an EMBL/GenBank/DDBJ whole genome shotgun (WGS) entry which is preliminary data.</text>
</comment>
<protein>
    <submittedName>
        <fullName evidence="2">Uncharacterized protein</fullName>
    </submittedName>
</protein>
<feature type="compositionally biased region" description="Basic residues" evidence="1">
    <location>
        <begin position="221"/>
        <end position="234"/>
    </location>
</feature>
<feature type="compositionally biased region" description="Pro residues" evidence="1">
    <location>
        <begin position="649"/>
        <end position="659"/>
    </location>
</feature>
<dbReference type="EMBL" id="JARJCW010000010">
    <property type="protein sequence ID" value="KAJ7220310.1"/>
    <property type="molecule type" value="Genomic_DNA"/>
</dbReference>
<dbReference type="Proteomes" id="UP001219525">
    <property type="component" value="Unassembled WGS sequence"/>
</dbReference>
<organism evidence="2 3">
    <name type="scientific">Mycena pura</name>
    <dbReference type="NCBI Taxonomy" id="153505"/>
    <lineage>
        <taxon>Eukaryota</taxon>
        <taxon>Fungi</taxon>
        <taxon>Dikarya</taxon>
        <taxon>Basidiomycota</taxon>
        <taxon>Agaricomycotina</taxon>
        <taxon>Agaricomycetes</taxon>
        <taxon>Agaricomycetidae</taxon>
        <taxon>Agaricales</taxon>
        <taxon>Marasmiineae</taxon>
        <taxon>Mycenaceae</taxon>
        <taxon>Mycena</taxon>
    </lineage>
</organism>
<feature type="region of interest" description="Disordered" evidence="1">
    <location>
        <begin position="695"/>
        <end position="819"/>
    </location>
</feature>
<feature type="compositionally biased region" description="Low complexity" evidence="1">
    <location>
        <begin position="622"/>
        <end position="632"/>
    </location>
</feature>
<evidence type="ECO:0000256" key="1">
    <source>
        <dbReference type="SAM" id="MobiDB-lite"/>
    </source>
</evidence>
<keyword evidence="3" id="KW-1185">Reference proteome</keyword>
<feature type="region of interest" description="Disordered" evidence="1">
    <location>
        <begin position="604"/>
        <end position="660"/>
    </location>
</feature>
<accession>A0AAD6VS56</accession>
<reference evidence="2" key="1">
    <citation type="submission" date="2023-03" db="EMBL/GenBank/DDBJ databases">
        <title>Massive genome expansion in bonnet fungi (Mycena s.s.) driven by repeated elements and novel gene families across ecological guilds.</title>
        <authorList>
            <consortium name="Lawrence Berkeley National Laboratory"/>
            <person name="Harder C.B."/>
            <person name="Miyauchi S."/>
            <person name="Viragh M."/>
            <person name="Kuo A."/>
            <person name="Thoen E."/>
            <person name="Andreopoulos B."/>
            <person name="Lu D."/>
            <person name="Skrede I."/>
            <person name="Drula E."/>
            <person name="Henrissat B."/>
            <person name="Morin E."/>
            <person name="Kohler A."/>
            <person name="Barry K."/>
            <person name="LaButti K."/>
            <person name="Morin E."/>
            <person name="Salamov A."/>
            <person name="Lipzen A."/>
            <person name="Mereny Z."/>
            <person name="Hegedus B."/>
            <person name="Baldrian P."/>
            <person name="Stursova M."/>
            <person name="Weitz H."/>
            <person name="Taylor A."/>
            <person name="Grigoriev I.V."/>
            <person name="Nagy L.G."/>
            <person name="Martin F."/>
            <person name="Kauserud H."/>
        </authorList>
    </citation>
    <scope>NUCLEOTIDE SEQUENCE</scope>
    <source>
        <strain evidence="2">9144</strain>
    </source>
</reference>
<proteinExistence type="predicted"/>
<feature type="region of interest" description="Disordered" evidence="1">
    <location>
        <begin position="546"/>
        <end position="584"/>
    </location>
</feature>
<feature type="region of interest" description="Disordered" evidence="1">
    <location>
        <begin position="66"/>
        <end position="103"/>
    </location>
</feature>